<dbReference type="Pfam" id="PF20452">
    <property type="entry name" value="Calmod_bind_C"/>
    <property type="match status" value="1"/>
</dbReference>
<dbReference type="Pfam" id="PF20451">
    <property type="entry name" value="Calmod_bind_M"/>
    <property type="match status" value="1"/>
</dbReference>
<dbReference type="GO" id="GO:0005516">
    <property type="term" value="F:calmodulin binding"/>
    <property type="evidence" value="ECO:0007669"/>
    <property type="project" value="InterPro"/>
</dbReference>
<keyword evidence="13" id="KW-1185">Reference proteome</keyword>
<evidence type="ECO:0000256" key="2">
    <source>
        <dbReference type="ARBA" id="ARBA00007214"/>
    </source>
</evidence>
<dbReference type="Proteomes" id="UP001206925">
    <property type="component" value="Unassembled WGS sequence"/>
</dbReference>
<feature type="domain" description="Calmodulin binding protein central" evidence="10">
    <location>
        <begin position="245"/>
        <end position="308"/>
    </location>
</feature>
<evidence type="ECO:0000259" key="10">
    <source>
        <dbReference type="Pfam" id="PF20451"/>
    </source>
</evidence>
<evidence type="ECO:0000259" key="11">
    <source>
        <dbReference type="Pfam" id="PF20452"/>
    </source>
</evidence>
<dbReference type="Pfam" id="PF07887">
    <property type="entry name" value="Calmodulin_bind"/>
    <property type="match status" value="1"/>
</dbReference>
<organism evidence="12 13">
    <name type="scientific">Ambrosia artemisiifolia</name>
    <name type="common">Common ragweed</name>
    <dbReference type="NCBI Taxonomy" id="4212"/>
    <lineage>
        <taxon>Eukaryota</taxon>
        <taxon>Viridiplantae</taxon>
        <taxon>Streptophyta</taxon>
        <taxon>Embryophyta</taxon>
        <taxon>Tracheophyta</taxon>
        <taxon>Spermatophyta</taxon>
        <taxon>Magnoliopsida</taxon>
        <taxon>eudicotyledons</taxon>
        <taxon>Gunneridae</taxon>
        <taxon>Pentapetalae</taxon>
        <taxon>asterids</taxon>
        <taxon>campanulids</taxon>
        <taxon>Asterales</taxon>
        <taxon>Asteraceae</taxon>
        <taxon>Asteroideae</taxon>
        <taxon>Heliantheae alliance</taxon>
        <taxon>Heliantheae</taxon>
        <taxon>Ambrosia</taxon>
    </lineage>
</organism>
<evidence type="ECO:0000313" key="12">
    <source>
        <dbReference type="EMBL" id="KAI7728036.1"/>
    </source>
</evidence>
<reference evidence="12" key="1">
    <citation type="submission" date="2022-06" db="EMBL/GenBank/DDBJ databases">
        <title>Uncovering the hologenomic basis of an extraordinary plant invasion.</title>
        <authorList>
            <person name="Bieker V.C."/>
            <person name="Martin M.D."/>
            <person name="Gilbert T."/>
            <person name="Hodgins K."/>
            <person name="Battlay P."/>
            <person name="Petersen B."/>
            <person name="Wilson J."/>
        </authorList>
    </citation>
    <scope>NUCLEOTIDE SEQUENCE</scope>
    <source>
        <strain evidence="12">AA19_3_7</strain>
        <tissue evidence="12">Leaf</tissue>
    </source>
</reference>
<feature type="compositionally biased region" description="Polar residues" evidence="8">
    <location>
        <begin position="412"/>
        <end position="429"/>
    </location>
</feature>
<keyword evidence="6" id="KW-0804">Transcription</keyword>
<feature type="domain" description="Calmodulin binding protein-like N-terminal" evidence="9">
    <location>
        <begin position="98"/>
        <end position="239"/>
    </location>
</feature>
<dbReference type="GO" id="GO:0043565">
    <property type="term" value="F:sequence-specific DNA binding"/>
    <property type="evidence" value="ECO:0007669"/>
    <property type="project" value="TreeGrafter"/>
</dbReference>
<evidence type="ECO:0000259" key="9">
    <source>
        <dbReference type="Pfam" id="PF07887"/>
    </source>
</evidence>
<feature type="domain" description="Calmodulin binding protein C-terminal" evidence="11">
    <location>
        <begin position="316"/>
        <end position="378"/>
    </location>
</feature>
<keyword evidence="4" id="KW-0238">DNA-binding</keyword>
<evidence type="ECO:0000256" key="6">
    <source>
        <dbReference type="ARBA" id="ARBA00023163"/>
    </source>
</evidence>
<comment type="similarity">
    <text evidence="2">Belongs to the plant ACBP60 protein family.</text>
</comment>
<dbReference type="PANTHER" id="PTHR31713:SF77">
    <property type="entry name" value="CALMODULIN-BINDING PROTEIN, REVERSE TRANSCRIPTASE, RNA-DEPENDENT DNA POLYMERASE-RELATED"/>
    <property type="match status" value="1"/>
</dbReference>
<dbReference type="InterPro" id="IPR012416">
    <property type="entry name" value="CBP60"/>
</dbReference>
<evidence type="ECO:0000256" key="3">
    <source>
        <dbReference type="ARBA" id="ARBA00023015"/>
    </source>
</evidence>
<comment type="caution">
    <text evidence="12">The sequence shown here is derived from an EMBL/GenBank/DDBJ whole genome shotgun (WGS) entry which is preliminary data.</text>
</comment>
<dbReference type="GO" id="GO:0003700">
    <property type="term" value="F:DNA-binding transcription factor activity"/>
    <property type="evidence" value="ECO:0007669"/>
    <property type="project" value="TreeGrafter"/>
</dbReference>
<evidence type="ECO:0000256" key="5">
    <source>
        <dbReference type="ARBA" id="ARBA00023159"/>
    </source>
</evidence>
<dbReference type="PANTHER" id="PTHR31713">
    <property type="entry name" value="OS02G0177800 PROTEIN"/>
    <property type="match status" value="1"/>
</dbReference>
<comment type="subcellular location">
    <subcellularLocation>
        <location evidence="1">Nucleus</location>
    </subcellularLocation>
</comment>
<dbReference type="InterPro" id="IPR046830">
    <property type="entry name" value="Calmod_bind_M"/>
</dbReference>
<feature type="region of interest" description="Disordered" evidence="8">
    <location>
        <begin position="412"/>
        <end position="454"/>
    </location>
</feature>
<dbReference type="GO" id="GO:0080142">
    <property type="term" value="P:regulation of salicylic acid biosynthetic process"/>
    <property type="evidence" value="ECO:0007669"/>
    <property type="project" value="TreeGrafter"/>
</dbReference>
<keyword evidence="7" id="KW-0539">Nucleus</keyword>
<keyword evidence="5" id="KW-0010">Activator</keyword>
<protein>
    <submittedName>
        <fullName evidence="12">Uncharacterized protein</fullName>
    </submittedName>
</protein>
<accession>A0AAD5G592</accession>
<gene>
    <name evidence="12" type="ORF">M8C21_007383</name>
</gene>
<sequence>MLHCFHRADLKLEMIRLYRRLMFEGVNTSSTTVIPLASASTNAELEMMICNIYKETICPMFYADFNKIHQNFLSMVREIFGLDLNLCNTESTSRPQSLQLMFLNGISTPVSTGKIIEGVEEKPFVVALVDGVSGQLVTTGAEAGTEVEIVVLEGDSNDDVADNWTSDEFNNNIVSEWKGKKVLKGNKFVKLNEGIVSVDRLSFTHTSVWKGNIKCRMGARAVNAVFTNRVKEAKTESFLLEIPSLTDHVYRLHQISNRSDCYKRLKNEGVKTVMDLLALHAINPQRLKDTLKVSPNTWKIIMDHANMCKDDTSKAVYLYPNPRDDQKSNGVAFNILGRLMGIIADSHFVPCDKLPDDKRADAQKLIVSSSENWKEVVSFNDQDSLGKYLQSRPTFIPSTHNKLSVVIRQTTDPHTHTNLTSPKCQSQSPKRPATKQAISNSPKQPRYDHPKLSPSMSSIGMGTSMCHKALNWASQPDDDDDGDDILKYLYLFDRWKIVCCAVGWISMISKLRKRRMTICHDNTVILIAASIEHAQTCD</sequence>
<dbReference type="InterPro" id="IPR046831">
    <property type="entry name" value="Calmodulin_bind_N"/>
</dbReference>
<proteinExistence type="inferred from homology"/>
<dbReference type="EMBL" id="JAMZMK010011276">
    <property type="protein sequence ID" value="KAI7728036.1"/>
    <property type="molecule type" value="Genomic_DNA"/>
</dbReference>
<evidence type="ECO:0000313" key="13">
    <source>
        <dbReference type="Proteomes" id="UP001206925"/>
    </source>
</evidence>
<evidence type="ECO:0000256" key="7">
    <source>
        <dbReference type="ARBA" id="ARBA00023242"/>
    </source>
</evidence>
<name>A0AAD5G592_AMBAR</name>
<dbReference type="InterPro" id="IPR046829">
    <property type="entry name" value="Calmod_bind_C"/>
</dbReference>
<evidence type="ECO:0000256" key="8">
    <source>
        <dbReference type="SAM" id="MobiDB-lite"/>
    </source>
</evidence>
<dbReference type="AlphaFoldDB" id="A0AAD5G592"/>
<evidence type="ECO:0000256" key="1">
    <source>
        <dbReference type="ARBA" id="ARBA00004123"/>
    </source>
</evidence>
<dbReference type="GO" id="GO:0005634">
    <property type="term" value="C:nucleus"/>
    <property type="evidence" value="ECO:0007669"/>
    <property type="project" value="UniProtKB-SubCell"/>
</dbReference>
<keyword evidence="3" id="KW-0805">Transcription regulation</keyword>
<evidence type="ECO:0000256" key="4">
    <source>
        <dbReference type="ARBA" id="ARBA00023125"/>
    </source>
</evidence>